<dbReference type="Proteomes" id="UP000242414">
    <property type="component" value="Unassembled WGS sequence"/>
</dbReference>
<feature type="region of interest" description="Disordered" evidence="1">
    <location>
        <begin position="1"/>
        <end position="23"/>
    </location>
</feature>
<dbReference type="AlphaFoldDB" id="A0A1X0RD10"/>
<reference evidence="2" key="1">
    <citation type="journal article" date="2016" name="Proc. Natl. Acad. Sci. U.S.A.">
        <title>Lipid metabolic changes in an early divergent fungus govern the establishment of a mutualistic symbiosis with endobacteria.</title>
        <authorList>
            <person name="Lastovetsky O.A."/>
            <person name="Gaspar M.L."/>
            <person name="Mondo S.J."/>
            <person name="LaButti K.M."/>
            <person name="Sandor L."/>
            <person name="Grigoriev I.V."/>
            <person name="Henry S.A."/>
            <person name="Pawlowska T.E."/>
        </authorList>
    </citation>
    <scope>NUCLEOTIDE SEQUENCE [LARGE SCALE GENOMIC DNA]</scope>
    <source>
        <strain evidence="2">ATCC 52814</strain>
    </source>
</reference>
<sequence length="178" mass="19997">MNSETSEGNAKEKKDSSSNLSPVKVSNARVRGSYRSYNSEQIQELLDLVIEGGLSARKAGMIVGIVERTAQHYVKLYRDDEKKCLPGLRKPQIKCHMKLEPQHTDFLCTFYGENLEAVLWQAKGSLLQAFPEIKPIFLSGLRKHLVQHASLTLKKLGGVVTARAVHNNLNLRKERALE</sequence>
<evidence type="ECO:0008006" key="3">
    <source>
        <dbReference type="Google" id="ProtNLM"/>
    </source>
</evidence>
<gene>
    <name evidence="2" type="ORF">BCV72DRAFT_317471</name>
</gene>
<evidence type="ECO:0000256" key="1">
    <source>
        <dbReference type="SAM" id="MobiDB-lite"/>
    </source>
</evidence>
<evidence type="ECO:0000313" key="2">
    <source>
        <dbReference type="EMBL" id="ORE09917.1"/>
    </source>
</evidence>
<organism evidence="2">
    <name type="scientific">Rhizopus microsporus var. microsporus</name>
    <dbReference type="NCBI Taxonomy" id="86635"/>
    <lineage>
        <taxon>Eukaryota</taxon>
        <taxon>Fungi</taxon>
        <taxon>Fungi incertae sedis</taxon>
        <taxon>Mucoromycota</taxon>
        <taxon>Mucoromycotina</taxon>
        <taxon>Mucoromycetes</taxon>
        <taxon>Mucorales</taxon>
        <taxon>Mucorineae</taxon>
        <taxon>Rhizopodaceae</taxon>
        <taxon>Rhizopus</taxon>
    </lineage>
</organism>
<proteinExistence type="predicted"/>
<dbReference type="VEuPathDB" id="FungiDB:BCV72DRAFT_317471"/>
<dbReference type="EMBL" id="KV921871">
    <property type="protein sequence ID" value="ORE09917.1"/>
    <property type="molecule type" value="Genomic_DNA"/>
</dbReference>
<protein>
    <recommendedName>
        <fullName evidence="3">HTH psq-type domain-containing protein</fullName>
    </recommendedName>
</protein>
<dbReference type="OrthoDB" id="2442555at2759"/>
<name>A0A1X0RD10_RHIZD</name>
<accession>A0A1X0RD10</accession>